<sequence length="456" mass="47570">MTLVEELRTLLGPDRLIEDADVQASYSRDEAEWAPYGAPLLVVRPRTSAEVQEVVRACLRHRVPLVPRGAGTGLSGGANALDGCVVLSTEQMTRIVEIDAVERLAVVQPGVVNDDLRTACAAQGLWYPPDPASAPWSTIGGNVATNAGGLCCVKYGVTRDYVLALEVVTGTGELVRLGRRTAKGVAGYDLAGLIVGSEGTLGVVTEVTVRLRPARAPERTVAGHFASVVAAGEAVRAIGEAGVIPSALELVDRHCLAAVDAWKNMGLSVDANVVLLGRTDAPGLAGETEAATMLACFENAGATWAAQSTDQQEADALFAARRLAYPALERLGPVLTEDVCVPKAAVPEMLARIETAAARHDVHIANVAHAGDGNLHPLILTPAGDDAARVRAQSAFEQIIVDALELGGTVTGEHGVGLLKRGGLERELSPAVQAMHRAVKHALDPAGILNPGKVFT</sequence>
<evidence type="ECO:0000256" key="2">
    <source>
        <dbReference type="ARBA" id="ARBA00008000"/>
    </source>
</evidence>
<dbReference type="Proteomes" id="UP000184440">
    <property type="component" value="Unassembled WGS sequence"/>
</dbReference>
<keyword evidence="8" id="KW-1185">Reference proteome</keyword>
<dbReference type="InterPro" id="IPR006094">
    <property type="entry name" value="Oxid_FAD_bind_N"/>
</dbReference>
<feature type="domain" description="FAD-binding PCMH-type" evidence="6">
    <location>
        <begin position="35"/>
        <end position="214"/>
    </location>
</feature>
<evidence type="ECO:0000256" key="3">
    <source>
        <dbReference type="ARBA" id="ARBA00022630"/>
    </source>
</evidence>
<organism evidence="7 8">
    <name type="scientific">Cryptosporangium aurantiacum</name>
    <dbReference type="NCBI Taxonomy" id="134849"/>
    <lineage>
        <taxon>Bacteria</taxon>
        <taxon>Bacillati</taxon>
        <taxon>Actinomycetota</taxon>
        <taxon>Actinomycetes</taxon>
        <taxon>Cryptosporangiales</taxon>
        <taxon>Cryptosporangiaceae</taxon>
        <taxon>Cryptosporangium</taxon>
    </lineage>
</organism>
<protein>
    <submittedName>
        <fullName evidence="7">Glycolate oxidase</fullName>
    </submittedName>
</protein>
<dbReference type="FunFam" id="1.10.45.10:FF:000001">
    <property type="entry name" value="D-lactate dehydrogenase mitochondrial"/>
    <property type="match status" value="1"/>
</dbReference>
<dbReference type="InterPro" id="IPR016169">
    <property type="entry name" value="FAD-bd_PCMH_sub2"/>
</dbReference>
<comment type="similarity">
    <text evidence="2">Belongs to the FAD-binding oxidoreductase/transferase type 4 family.</text>
</comment>
<dbReference type="Pfam" id="PF01565">
    <property type="entry name" value="FAD_binding_4"/>
    <property type="match status" value="1"/>
</dbReference>
<keyword evidence="3" id="KW-0285">Flavoprotein</keyword>
<dbReference type="EMBL" id="FRCS01000024">
    <property type="protein sequence ID" value="SHN47497.1"/>
    <property type="molecule type" value="Genomic_DNA"/>
</dbReference>
<dbReference type="Gene3D" id="1.10.45.10">
    <property type="entry name" value="Vanillyl-alcohol Oxidase, Chain A, domain 4"/>
    <property type="match status" value="1"/>
</dbReference>
<reference evidence="7 8" key="1">
    <citation type="submission" date="2016-11" db="EMBL/GenBank/DDBJ databases">
        <authorList>
            <person name="Jaros S."/>
            <person name="Januszkiewicz K."/>
            <person name="Wedrychowicz H."/>
        </authorList>
    </citation>
    <scope>NUCLEOTIDE SEQUENCE [LARGE SCALE GENOMIC DNA]</scope>
    <source>
        <strain evidence="7 8">DSM 46144</strain>
    </source>
</reference>
<gene>
    <name evidence="7" type="ORF">SAMN05443668_12455</name>
</gene>
<dbReference type="SUPFAM" id="SSF55103">
    <property type="entry name" value="FAD-linked oxidases, C-terminal domain"/>
    <property type="match status" value="1"/>
</dbReference>
<proteinExistence type="inferred from homology"/>
<dbReference type="Pfam" id="PF02913">
    <property type="entry name" value="FAD-oxidase_C"/>
    <property type="match status" value="1"/>
</dbReference>
<dbReference type="Gene3D" id="3.30.70.2740">
    <property type="match status" value="1"/>
</dbReference>
<dbReference type="SUPFAM" id="SSF56176">
    <property type="entry name" value="FAD-binding/transporter-associated domain-like"/>
    <property type="match status" value="1"/>
</dbReference>
<dbReference type="PANTHER" id="PTHR42934">
    <property type="entry name" value="GLYCOLATE OXIDASE SUBUNIT GLCD"/>
    <property type="match status" value="1"/>
</dbReference>
<evidence type="ECO:0000256" key="5">
    <source>
        <dbReference type="ARBA" id="ARBA00023002"/>
    </source>
</evidence>
<dbReference type="GO" id="GO:0016491">
    <property type="term" value="F:oxidoreductase activity"/>
    <property type="evidence" value="ECO:0007669"/>
    <property type="project" value="UniProtKB-KW"/>
</dbReference>
<name>A0A1M7RME5_9ACTN</name>
<dbReference type="GO" id="GO:0071949">
    <property type="term" value="F:FAD binding"/>
    <property type="evidence" value="ECO:0007669"/>
    <property type="project" value="InterPro"/>
</dbReference>
<dbReference type="InterPro" id="IPR016164">
    <property type="entry name" value="FAD-linked_Oxase-like_C"/>
</dbReference>
<keyword evidence="5" id="KW-0560">Oxidoreductase</keyword>
<keyword evidence="4" id="KW-0274">FAD</keyword>
<evidence type="ECO:0000259" key="6">
    <source>
        <dbReference type="PROSITE" id="PS51387"/>
    </source>
</evidence>
<dbReference type="InterPro" id="IPR016171">
    <property type="entry name" value="Vanillyl_alc_oxidase_C-sub2"/>
</dbReference>
<dbReference type="PANTHER" id="PTHR42934:SF2">
    <property type="entry name" value="GLYCOLATE OXIDASE SUBUNIT GLCD"/>
    <property type="match status" value="1"/>
</dbReference>
<evidence type="ECO:0000313" key="8">
    <source>
        <dbReference type="Proteomes" id="UP000184440"/>
    </source>
</evidence>
<dbReference type="Gene3D" id="3.30.465.10">
    <property type="match status" value="1"/>
</dbReference>
<evidence type="ECO:0000256" key="1">
    <source>
        <dbReference type="ARBA" id="ARBA00001974"/>
    </source>
</evidence>
<dbReference type="InterPro" id="IPR051914">
    <property type="entry name" value="FAD-linked_OxidoTrans_Type4"/>
</dbReference>
<evidence type="ECO:0000313" key="7">
    <source>
        <dbReference type="EMBL" id="SHN47497.1"/>
    </source>
</evidence>
<dbReference type="InterPro" id="IPR016166">
    <property type="entry name" value="FAD-bd_PCMH"/>
</dbReference>
<dbReference type="STRING" id="134849.SAMN05443668_12455"/>
<dbReference type="RefSeq" id="WP_218618064.1">
    <property type="nucleotide sequence ID" value="NZ_FRCS01000024.1"/>
</dbReference>
<evidence type="ECO:0000256" key="4">
    <source>
        <dbReference type="ARBA" id="ARBA00022827"/>
    </source>
</evidence>
<accession>A0A1M7RME5</accession>
<dbReference type="PROSITE" id="PS51387">
    <property type="entry name" value="FAD_PCMH"/>
    <property type="match status" value="1"/>
</dbReference>
<dbReference type="AlphaFoldDB" id="A0A1M7RME5"/>
<comment type="cofactor">
    <cofactor evidence="1">
        <name>FAD</name>
        <dbReference type="ChEBI" id="CHEBI:57692"/>
    </cofactor>
</comment>
<dbReference type="FunFam" id="3.30.70.2740:FF:000001">
    <property type="entry name" value="D-lactate dehydrogenase mitochondrial"/>
    <property type="match status" value="1"/>
</dbReference>
<dbReference type="InterPro" id="IPR004113">
    <property type="entry name" value="FAD-bd_oxidored_4_C"/>
</dbReference>
<dbReference type="InterPro" id="IPR036318">
    <property type="entry name" value="FAD-bd_PCMH-like_sf"/>
</dbReference>